<dbReference type="EMBL" id="JBEQCT010000003">
    <property type="protein sequence ID" value="MFM2485195.1"/>
    <property type="molecule type" value="Genomic_DNA"/>
</dbReference>
<dbReference type="SUPFAM" id="SSF55144">
    <property type="entry name" value="LigT-like"/>
    <property type="match status" value="1"/>
</dbReference>
<dbReference type="InterPro" id="IPR050580">
    <property type="entry name" value="2H_phosphoesterase_YjcG-like"/>
</dbReference>
<sequence length="167" mass="19009">MKIYIAFLVEGLTEIEAARRKYDYLSGKVPLHLTLVFPLDVDNYEEDALTEFFSRYTAEKVSLSGVTGSLDNLVFLTLTRGNDFVIEIHNRLYNEFFSRSFDTSHTFFPHLTVGRCNNRREMLDAINDIGQITLDSINLNTLAVIQICEGGERKILSKFKLCTVANA</sequence>
<dbReference type="InterPro" id="IPR009097">
    <property type="entry name" value="Cyclic_Pdiesterase"/>
</dbReference>
<dbReference type="Gene3D" id="3.90.1140.10">
    <property type="entry name" value="Cyclic phosphodiesterase"/>
    <property type="match status" value="1"/>
</dbReference>
<accession>A0ABW9G6A0</accession>
<comment type="caution">
    <text evidence="1">The sequence shown here is derived from an EMBL/GenBank/DDBJ whole genome shotgun (WGS) entry which is preliminary data.</text>
</comment>
<keyword evidence="1" id="KW-0436">Ligase</keyword>
<protein>
    <submittedName>
        <fullName evidence="1">2'-5' RNA ligase family protein</fullName>
    </submittedName>
</protein>
<dbReference type="RefSeq" id="WP_408623405.1">
    <property type="nucleotide sequence ID" value="NZ_JBEQCT010000003.1"/>
</dbReference>
<dbReference type="PANTHER" id="PTHR40037:SF1">
    <property type="entry name" value="PHOSPHOESTERASE SAOUHSC_00951-RELATED"/>
    <property type="match status" value="1"/>
</dbReference>
<reference evidence="1 2" key="1">
    <citation type="journal article" date="2013" name="Int. J. Syst. Evol. Microbiol.">
        <title>Celerinatantimonas yamalensis sp. nov., a cold-adapted diazotrophic bacterium from a cold permafrost brine.</title>
        <authorList>
            <person name="Shcherbakova V."/>
            <person name="Chuvilskaya N."/>
            <person name="Rivkina E."/>
            <person name="Demidov N."/>
            <person name="Uchaeva V."/>
            <person name="Suetin S."/>
            <person name="Suzina N."/>
            <person name="Gilichinsky D."/>
        </authorList>
    </citation>
    <scope>NUCLEOTIDE SEQUENCE [LARGE SCALE GENOMIC DNA]</scope>
    <source>
        <strain evidence="1 2">C7</strain>
    </source>
</reference>
<organism evidence="1 2">
    <name type="scientific">Celerinatantimonas yamalensis</name>
    <dbReference type="NCBI Taxonomy" id="559956"/>
    <lineage>
        <taxon>Bacteria</taxon>
        <taxon>Pseudomonadati</taxon>
        <taxon>Pseudomonadota</taxon>
        <taxon>Gammaproteobacteria</taxon>
        <taxon>Celerinatantimonadaceae</taxon>
        <taxon>Celerinatantimonas</taxon>
    </lineage>
</organism>
<dbReference type="PANTHER" id="PTHR40037">
    <property type="entry name" value="PHOSPHOESTERASE YJCG-RELATED"/>
    <property type="match status" value="1"/>
</dbReference>
<gene>
    <name evidence="1" type="ORF">ABUE30_08985</name>
</gene>
<name>A0ABW9G6A0_9GAMM</name>
<evidence type="ECO:0000313" key="2">
    <source>
        <dbReference type="Proteomes" id="UP001629953"/>
    </source>
</evidence>
<keyword evidence="2" id="KW-1185">Reference proteome</keyword>
<dbReference type="GO" id="GO:0016874">
    <property type="term" value="F:ligase activity"/>
    <property type="evidence" value="ECO:0007669"/>
    <property type="project" value="UniProtKB-KW"/>
</dbReference>
<proteinExistence type="predicted"/>
<dbReference type="Pfam" id="PF13563">
    <property type="entry name" value="2_5_RNA_ligase2"/>
    <property type="match status" value="1"/>
</dbReference>
<evidence type="ECO:0000313" key="1">
    <source>
        <dbReference type="EMBL" id="MFM2485195.1"/>
    </source>
</evidence>
<dbReference type="Proteomes" id="UP001629953">
    <property type="component" value="Unassembled WGS sequence"/>
</dbReference>